<dbReference type="Proteomes" id="UP000006666">
    <property type="component" value="Chromosome"/>
</dbReference>
<dbReference type="KEGG" id="kse:Ksed_19180"/>
<dbReference type="RefSeq" id="WP_015779858.1">
    <property type="nucleotide sequence ID" value="NC_013169.1"/>
</dbReference>
<evidence type="ECO:0000313" key="4">
    <source>
        <dbReference type="Proteomes" id="UP000006666"/>
    </source>
</evidence>
<dbReference type="InterPro" id="IPR002575">
    <property type="entry name" value="Aminoglycoside_PTrfase"/>
</dbReference>
<evidence type="ECO:0000259" key="2">
    <source>
        <dbReference type="Pfam" id="PF01636"/>
    </source>
</evidence>
<accession>C7NJY6</accession>
<feature type="domain" description="Aminoglycoside phosphotransferase" evidence="2">
    <location>
        <begin position="79"/>
        <end position="253"/>
    </location>
</feature>
<sequence length="306" mass="32930">MAAWAVATVPTISPREVAWVDPRATRHELAQVTGEDSARWAVRHTTGAPSPGERLADALPTDLPGAPPRPAGATTLGDGSTITVRPWVEGRALRWVMVRPGDPVVEEFAAFLAALHGTDVRTLAPDAPHQSDGVTGAPDATPTAEDLRAERLETLDQAATTGLVPPRLLGRWEEALEDTELWDITPTVVHGRLADEHVLVTPDHELAAVMGWSDAHVGDPAEDFAVLSTSASPDVLSTVRASYDRRTGRTDERLLERARLVAEMASLPALVEAHARGDRDALADIQSDLSHRSRLLAEAEELDAWE</sequence>
<keyword evidence="4" id="KW-1185">Reference proteome</keyword>
<feature type="region of interest" description="Disordered" evidence="1">
    <location>
        <begin position="45"/>
        <end position="79"/>
    </location>
</feature>
<proteinExistence type="predicted"/>
<evidence type="ECO:0000256" key="1">
    <source>
        <dbReference type="SAM" id="MobiDB-lite"/>
    </source>
</evidence>
<dbReference type="SUPFAM" id="SSF56112">
    <property type="entry name" value="Protein kinase-like (PK-like)"/>
    <property type="match status" value="1"/>
</dbReference>
<organism evidence="3 4">
    <name type="scientific">Kytococcus sedentarius (strain ATCC 14392 / DSM 20547 / JCM 11482 / CCUG 33030 / NBRC 15357 / NCTC 11040 / CCM 314 / 541)</name>
    <name type="common">Micrococcus sedentarius</name>
    <dbReference type="NCBI Taxonomy" id="478801"/>
    <lineage>
        <taxon>Bacteria</taxon>
        <taxon>Bacillati</taxon>
        <taxon>Actinomycetota</taxon>
        <taxon>Actinomycetes</taxon>
        <taxon>Micrococcales</taxon>
        <taxon>Kytococcaceae</taxon>
        <taxon>Kytococcus</taxon>
    </lineage>
</organism>
<dbReference type="Pfam" id="PF01636">
    <property type="entry name" value="APH"/>
    <property type="match status" value="1"/>
</dbReference>
<dbReference type="eggNOG" id="COG3173">
    <property type="taxonomic scope" value="Bacteria"/>
</dbReference>
<reference evidence="3 4" key="1">
    <citation type="journal article" date="2009" name="Stand. Genomic Sci.">
        <title>Complete genome sequence of Kytococcus sedentarius type strain (541).</title>
        <authorList>
            <person name="Sims D."/>
            <person name="Brettin T."/>
            <person name="Detter J.C."/>
            <person name="Han C."/>
            <person name="Lapidus A."/>
            <person name="Copeland A."/>
            <person name="Glavina Del Rio T."/>
            <person name="Nolan M."/>
            <person name="Chen F."/>
            <person name="Lucas S."/>
            <person name="Tice H."/>
            <person name="Cheng J.F."/>
            <person name="Bruce D."/>
            <person name="Goodwin L."/>
            <person name="Pitluck S."/>
            <person name="Ovchinnikova G."/>
            <person name="Pati A."/>
            <person name="Ivanova N."/>
            <person name="Mavrommatis K."/>
            <person name="Chen A."/>
            <person name="Palaniappan K."/>
            <person name="D'haeseleer P."/>
            <person name="Chain P."/>
            <person name="Bristow J."/>
            <person name="Eisen J.A."/>
            <person name="Markowitz V."/>
            <person name="Hugenholtz P."/>
            <person name="Schneider S."/>
            <person name="Goker M."/>
            <person name="Pukall R."/>
            <person name="Kyrpides N.C."/>
            <person name="Klenk H.P."/>
        </authorList>
    </citation>
    <scope>NUCLEOTIDE SEQUENCE [LARGE SCALE GENOMIC DNA]</scope>
    <source>
        <strain evidence="4">ATCC 14392 / DSM 20547 / JCM 11482 / CCUG 33030 / NBRC 15357 / NCTC 11040 / CCM 314 / 541</strain>
    </source>
</reference>
<dbReference type="EMBL" id="CP001686">
    <property type="protein sequence ID" value="ACV06918.1"/>
    <property type="molecule type" value="Genomic_DNA"/>
</dbReference>
<dbReference type="GO" id="GO:0016740">
    <property type="term" value="F:transferase activity"/>
    <property type="evidence" value="ECO:0007669"/>
    <property type="project" value="UniProtKB-KW"/>
</dbReference>
<dbReference type="AlphaFoldDB" id="C7NJY6"/>
<dbReference type="STRING" id="478801.Ksed_19180"/>
<gene>
    <name evidence="3" type="ordered locus">Ksed_19180</name>
</gene>
<dbReference type="InterPro" id="IPR011009">
    <property type="entry name" value="Kinase-like_dom_sf"/>
</dbReference>
<protein>
    <submittedName>
        <fullName evidence="3">Predicted aminoglycoside phosphotransferase</fullName>
    </submittedName>
</protein>
<name>C7NJY6_KYTSD</name>
<dbReference type="HOGENOM" id="CLU_908470_0_0_11"/>
<dbReference type="Gene3D" id="3.90.1200.10">
    <property type="match status" value="1"/>
</dbReference>
<evidence type="ECO:0000313" key="3">
    <source>
        <dbReference type="EMBL" id="ACV06918.1"/>
    </source>
</evidence>